<evidence type="ECO:0000256" key="12">
    <source>
        <dbReference type="ARBA" id="ARBA00022842"/>
    </source>
</evidence>
<evidence type="ECO:0000313" key="21">
    <source>
        <dbReference type="Proteomes" id="UP001177744"/>
    </source>
</evidence>
<evidence type="ECO:0000256" key="17">
    <source>
        <dbReference type="ARBA" id="ARBA00047761"/>
    </source>
</evidence>
<feature type="domain" description="PPM-type phosphatase" evidence="19">
    <location>
        <begin position="1"/>
        <end position="103"/>
    </location>
</feature>
<comment type="cofactor">
    <cofactor evidence="1">
        <name>Mn(2+)</name>
        <dbReference type="ChEBI" id="CHEBI:29035"/>
    </cofactor>
</comment>
<dbReference type="GO" id="GO:0030145">
    <property type="term" value="F:manganese ion binding"/>
    <property type="evidence" value="ECO:0007669"/>
    <property type="project" value="InterPro"/>
</dbReference>
<keyword evidence="7" id="KW-0963">Cytoplasm</keyword>
<gene>
    <name evidence="20" type="ORF">QTO34_018326</name>
</gene>
<keyword evidence="9" id="KW-0519">Myristate</keyword>
<keyword evidence="16" id="KW-0449">Lipoprotein</keyword>
<sequence>MALCCSRALGGFDYKCVHGKGPTGQLVSPEPDVRDTERSEEDGQFIILACDGIWNVMGKEELCDFLRSRLEVTDDLEKVCNEVVDTSLYEGRRDNVSVIWICFPNAPNVLPEAEKKEAELDKYLESRVEEIMEKQGEGVPDLVHVMRTLASENIPSLPPGGELASKRNIIKADYNGLNPYKNDDTDSTSTEDCGKTARLAMEFTFTSKGEYGSTSLNLLTFILNFKEGHMTWRFATAVSWLPGWLRRSALDSPVQGPLPAPAQPQPCHLCYHQWSRERQDGRLWQEPEKGPPRTHKQGTADIAASPVQSERLVEAPPPIPGSVLGHVCDPGLSHVGIFIPMLPGMWKYIAYGVSFYWHHLPVV</sequence>
<dbReference type="Proteomes" id="UP001177744">
    <property type="component" value="Unassembled WGS sequence"/>
</dbReference>
<evidence type="ECO:0000256" key="18">
    <source>
        <dbReference type="ARBA" id="ARBA00048336"/>
    </source>
</evidence>
<dbReference type="EC" id="3.1.3.16" evidence="6"/>
<evidence type="ECO:0000256" key="4">
    <source>
        <dbReference type="ARBA" id="ARBA00004635"/>
    </source>
</evidence>
<evidence type="ECO:0000256" key="2">
    <source>
        <dbReference type="ARBA" id="ARBA00001946"/>
    </source>
</evidence>
<dbReference type="AlphaFoldDB" id="A0AA40HZG3"/>
<evidence type="ECO:0000256" key="1">
    <source>
        <dbReference type="ARBA" id="ARBA00001936"/>
    </source>
</evidence>
<evidence type="ECO:0000256" key="7">
    <source>
        <dbReference type="ARBA" id="ARBA00022490"/>
    </source>
</evidence>
<reference evidence="20" key="1">
    <citation type="submission" date="2023-06" db="EMBL/GenBank/DDBJ databases">
        <title>Reference genome for the Northern bat (Eptesicus nilssonii), a most northern bat species.</title>
        <authorList>
            <person name="Laine V.N."/>
            <person name="Pulliainen A.T."/>
            <person name="Lilley T.M."/>
        </authorList>
    </citation>
    <scope>NUCLEOTIDE SEQUENCE</scope>
    <source>
        <strain evidence="20">BLF_Eptnil</strain>
        <tissue evidence="20">Kidney</tissue>
    </source>
</reference>
<dbReference type="FunFam" id="1.10.10.430:FF:000001">
    <property type="entry name" value="protein phosphatase 1B isoform X1"/>
    <property type="match status" value="1"/>
</dbReference>
<name>A0AA40HZG3_CNENI</name>
<evidence type="ECO:0000259" key="19">
    <source>
        <dbReference type="PROSITE" id="PS51746"/>
    </source>
</evidence>
<dbReference type="SUPFAM" id="SSF81606">
    <property type="entry name" value="PP2C-like"/>
    <property type="match status" value="1"/>
</dbReference>
<keyword evidence="13" id="KW-0904">Protein phosphatase</keyword>
<dbReference type="InterPro" id="IPR036580">
    <property type="entry name" value="PP2C_C_sf"/>
</dbReference>
<evidence type="ECO:0000256" key="8">
    <source>
        <dbReference type="ARBA" id="ARBA00022553"/>
    </source>
</evidence>
<keyword evidence="12" id="KW-0460">Magnesium</keyword>
<evidence type="ECO:0000256" key="13">
    <source>
        <dbReference type="ARBA" id="ARBA00022912"/>
    </source>
</evidence>
<protein>
    <recommendedName>
        <fullName evidence="6">protein-serine/threonine phosphatase</fullName>
        <ecNumber evidence="6">3.1.3.16</ecNumber>
    </recommendedName>
</protein>
<dbReference type="Gene3D" id="3.60.40.10">
    <property type="entry name" value="PPM-type phosphatase domain"/>
    <property type="match status" value="1"/>
</dbReference>
<comment type="catalytic activity">
    <reaction evidence="18">
        <text>O-phospho-L-threonyl-[protein] + H2O = L-threonyl-[protein] + phosphate</text>
        <dbReference type="Rhea" id="RHEA:47004"/>
        <dbReference type="Rhea" id="RHEA-COMP:11060"/>
        <dbReference type="Rhea" id="RHEA-COMP:11605"/>
        <dbReference type="ChEBI" id="CHEBI:15377"/>
        <dbReference type="ChEBI" id="CHEBI:30013"/>
        <dbReference type="ChEBI" id="CHEBI:43474"/>
        <dbReference type="ChEBI" id="CHEBI:61977"/>
        <dbReference type="EC" id="3.1.3.16"/>
    </reaction>
</comment>
<evidence type="ECO:0000313" key="20">
    <source>
        <dbReference type="EMBL" id="KAK1339770.1"/>
    </source>
</evidence>
<dbReference type="CDD" id="cd00143">
    <property type="entry name" value="PP2Cc"/>
    <property type="match status" value="1"/>
</dbReference>
<dbReference type="GO" id="GO:0004722">
    <property type="term" value="F:protein serine/threonine phosphatase activity"/>
    <property type="evidence" value="ECO:0007669"/>
    <property type="project" value="UniProtKB-EC"/>
</dbReference>
<dbReference type="Gene3D" id="1.10.10.430">
    <property type="entry name" value="Phosphatase 2C, C-terminal domain suprefamily"/>
    <property type="match status" value="1"/>
</dbReference>
<keyword evidence="11" id="KW-0378">Hydrolase</keyword>
<dbReference type="InterPro" id="IPR001932">
    <property type="entry name" value="PPM-type_phosphatase-like_dom"/>
</dbReference>
<accession>A0AA40HZG3</accession>
<dbReference type="InterPro" id="IPR036457">
    <property type="entry name" value="PPM-type-like_dom_sf"/>
</dbReference>
<dbReference type="SUPFAM" id="SSF81601">
    <property type="entry name" value="Protein serine/threonine phosphatase 2C, C-terminal domain"/>
    <property type="match status" value="1"/>
</dbReference>
<evidence type="ECO:0000256" key="16">
    <source>
        <dbReference type="ARBA" id="ARBA00023288"/>
    </source>
</evidence>
<dbReference type="GO" id="GO:0016020">
    <property type="term" value="C:membrane"/>
    <property type="evidence" value="ECO:0007669"/>
    <property type="project" value="UniProtKB-SubCell"/>
</dbReference>
<keyword evidence="8" id="KW-0597">Phosphoprotein</keyword>
<dbReference type="InterPro" id="IPR012911">
    <property type="entry name" value="PP2C_C"/>
</dbReference>
<keyword evidence="14" id="KW-0472">Membrane</keyword>
<dbReference type="EMBL" id="JAULJE010000008">
    <property type="protein sequence ID" value="KAK1339770.1"/>
    <property type="molecule type" value="Genomic_DNA"/>
</dbReference>
<evidence type="ECO:0000256" key="9">
    <source>
        <dbReference type="ARBA" id="ARBA00022707"/>
    </source>
</evidence>
<proteinExistence type="inferred from homology"/>
<comment type="subcellular location">
    <subcellularLocation>
        <location evidence="3">Cytoplasm</location>
        <location evidence="3">Cytosol</location>
    </subcellularLocation>
    <subcellularLocation>
        <location evidence="4">Membrane</location>
        <topology evidence="4">Lipid-anchor</topology>
    </subcellularLocation>
</comment>
<keyword evidence="15" id="KW-0464">Manganese</keyword>
<evidence type="ECO:0000256" key="3">
    <source>
        <dbReference type="ARBA" id="ARBA00004514"/>
    </source>
</evidence>
<keyword evidence="21" id="KW-1185">Reference proteome</keyword>
<dbReference type="FunFam" id="3.60.40.10:FF:000077">
    <property type="entry name" value="Protein phosphatase 1A"/>
    <property type="match status" value="1"/>
</dbReference>
<dbReference type="GO" id="GO:0000287">
    <property type="term" value="F:magnesium ion binding"/>
    <property type="evidence" value="ECO:0007669"/>
    <property type="project" value="InterPro"/>
</dbReference>
<dbReference type="GO" id="GO:0005829">
    <property type="term" value="C:cytosol"/>
    <property type="evidence" value="ECO:0007669"/>
    <property type="project" value="UniProtKB-SubCell"/>
</dbReference>
<keyword evidence="10" id="KW-0479">Metal-binding</keyword>
<dbReference type="InterPro" id="IPR015655">
    <property type="entry name" value="PP2C"/>
</dbReference>
<evidence type="ECO:0000256" key="5">
    <source>
        <dbReference type="ARBA" id="ARBA00006702"/>
    </source>
</evidence>
<evidence type="ECO:0000256" key="6">
    <source>
        <dbReference type="ARBA" id="ARBA00013081"/>
    </source>
</evidence>
<comment type="caution">
    <text evidence="20">The sequence shown here is derived from an EMBL/GenBank/DDBJ whole genome shotgun (WGS) entry which is preliminary data.</text>
</comment>
<evidence type="ECO:0000256" key="15">
    <source>
        <dbReference type="ARBA" id="ARBA00023211"/>
    </source>
</evidence>
<dbReference type="Pfam" id="PF00481">
    <property type="entry name" value="PP2C"/>
    <property type="match status" value="1"/>
</dbReference>
<evidence type="ECO:0000256" key="10">
    <source>
        <dbReference type="ARBA" id="ARBA00022723"/>
    </source>
</evidence>
<dbReference type="PROSITE" id="PS51746">
    <property type="entry name" value="PPM_2"/>
    <property type="match status" value="1"/>
</dbReference>
<comment type="similarity">
    <text evidence="5">Belongs to the PP2C family.</text>
</comment>
<comment type="catalytic activity">
    <reaction evidence="17">
        <text>O-phospho-L-seryl-[protein] + H2O = L-seryl-[protein] + phosphate</text>
        <dbReference type="Rhea" id="RHEA:20629"/>
        <dbReference type="Rhea" id="RHEA-COMP:9863"/>
        <dbReference type="Rhea" id="RHEA-COMP:11604"/>
        <dbReference type="ChEBI" id="CHEBI:15377"/>
        <dbReference type="ChEBI" id="CHEBI:29999"/>
        <dbReference type="ChEBI" id="CHEBI:43474"/>
        <dbReference type="ChEBI" id="CHEBI:83421"/>
        <dbReference type="EC" id="3.1.3.16"/>
    </reaction>
</comment>
<evidence type="ECO:0000256" key="11">
    <source>
        <dbReference type="ARBA" id="ARBA00022801"/>
    </source>
</evidence>
<dbReference type="Pfam" id="PF07830">
    <property type="entry name" value="PP2C_C"/>
    <property type="match status" value="1"/>
</dbReference>
<organism evidence="20 21">
    <name type="scientific">Cnephaeus nilssonii</name>
    <name type="common">Northern bat</name>
    <name type="synonym">Eptesicus nilssonii</name>
    <dbReference type="NCBI Taxonomy" id="3371016"/>
    <lineage>
        <taxon>Eukaryota</taxon>
        <taxon>Metazoa</taxon>
        <taxon>Chordata</taxon>
        <taxon>Craniata</taxon>
        <taxon>Vertebrata</taxon>
        <taxon>Euteleostomi</taxon>
        <taxon>Mammalia</taxon>
        <taxon>Eutheria</taxon>
        <taxon>Laurasiatheria</taxon>
        <taxon>Chiroptera</taxon>
        <taxon>Yangochiroptera</taxon>
        <taxon>Vespertilionidae</taxon>
        <taxon>Cnephaeus</taxon>
    </lineage>
</organism>
<comment type="cofactor">
    <cofactor evidence="2">
        <name>Mg(2+)</name>
        <dbReference type="ChEBI" id="CHEBI:18420"/>
    </cofactor>
</comment>
<dbReference type="PANTHER" id="PTHR47992">
    <property type="entry name" value="PROTEIN PHOSPHATASE"/>
    <property type="match status" value="1"/>
</dbReference>
<evidence type="ECO:0000256" key="14">
    <source>
        <dbReference type="ARBA" id="ARBA00023136"/>
    </source>
</evidence>